<protein>
    <submittedName>
        <fullName evidence="10">Membrane protein</fullName>
    </submittedName>
</protein>
<evidence type="ECO:0000256" key="5">
    <source>
        <dbReference type="ARBA" id="ARBA00023136"/>
    </source>
</evidence>
<evidence type="ECO:0000256" key="2">
    <source>
        <dbReference type="ARBA" id="ARBA00022475"/>
    </source>
</evidence>
<feature type="transmembrane region" description="Helical" evidence="8">
    <location>
        <begin position="407"/>
        <end position="431"/>
    </location>
</feature>
<feature type="transmembrane region" description="Helical" evidence="8">
    <location>
        <begin position="478"/>
        <end position="506"/>
    </location>
</feature>
<keyword evidence="11" id="KW-1185">Reference proteome</keyword>
<dbReference type="EMBL" id="BIFH01000027">
    <property type="protein sequence ID" value="GCD98293.1"/>
    <property type="molecule type" value="Genomic_DNA"/>
</dbReference>
<feature type="domain" description="ABC3 transporter permease C-terminal" evidence="9">
    <location>
        <begin position="332"/>
        <end position="434"/>
    </location>
</feature>
<feature type="transmembrane region" description="Helical" evidence="8">
    <location>
        <begin position="917"/>
        <end position="938"/>
    </location>
</feature>
<reference evidence="10 11" key="1">
    <citation type="submission" date="2018-12" db="EMBL/GenBank/DDBJ databases">
        <title>Draft genome sequence of Embleya hyalina NBRC 13850T.</title>
        <authorList>
            <person name="Komaki H."/>
            <person name="Hosoyama A."/>
            <person name="Kimura A."/>
            <person name="Ichikawa N."/>
            <person name="Tamura T."/>
        </authorList>
    </citation>
    <scope>NUCLEOTIDE SEQUENCE [LARGE SCALE GENOMIC DNA]</scope>
    <source>
        <strain evidence="10 11">NBRC 13850</strain>
    </source>
</reference>
<feature type="compositionally biased region" description="Low complexity" evidence="7">
    <location>
        <begin position="102"/>
        <end position="113"/>
    </location>
</feature>
<organism evidence="10 11">
    <name type="scientific">Embleya hyalina</name>
    <dbReference type="NCBI Taxonomy" id="516124"/>
    <lineage>
        <taxon>Bacteria</taxon>
        <taxon>Bacillati</taxon>
        <taxon>Actinomycetota</taxon>
        <taxon>Actinomycetes</taxon>
        <taxon>Kitasatosporales</taxon>
        <taxon>Streptomycetaceae</taxon>
        <taxon>Embleya</taxon>
    </lineage>
</organism>
<dbReference type="GO" id="GO:0022857">
    <property type="term" value="F:transmembrane transporter activity"/>
    <property type="evidence" value="ECO:0007669"/>
    <property type="project" value="TreeGrafter"/>
</dbReference>
<comment type="caution">
    <text evidence="10">The sequence shown here is derived from an EMBL/GenBank/DDBJ whole genome shotgun (WGS) entry which is preliminary data.</text>
</comment>
<evidence type="ECO:0000313" key="10">
    <source>
        <dbReference type="EMBL" id="GCD98293.1"/>
    </source>
</evidence>
<evidence type="ECO:0000256" key="3">
    <source>
        <dbReference type="ARBA" id="ARBA00022692"/>
    </source>
</evidence>
<dbReference type="GO" id="GO:0005886">
    <property type="term" value="C:plasma membrane"/>
    <property type="evidence" value="ECO:0007669"/>
    <property type="project" value="UniProtKB-SubCell"/>
</dbReference>
<feature type="transmembrane region" description="Helical" evidence="8">
    <location>
        <begin position="868"/>
        <end position="888"/>
    </location>
</feature>
<dbReference type="InterPro" id="IPR050250">
    <property type="entry name" value="Macrolide_Exporter_MacB"/>
</dbReference>
<feature type="transmembrane region" description="Helical" evidence="8">
    <location>
        <begin position="527"/>
        <end position="548"/>
    </location>
</feature>
<dbReference type="Proteomes" id="UP000286931">
    <property type="component" value="Unassembled WGS sequence"/>
</dbReference>
<proteinExistence type="inferred from homology"/>
<evidence type="ECO:0000259" key="9">
    <source>
        <dbReference type="Pfam" id="PF02687"/>
    </source>
</evidence>
<evidence type="ECO:0000256" key="4">
    <source>
        <dbReference type="ARBA" id="ARBA00022989"/>
    </source>
</evidence>
<dbReference type="AlphaFoldDB" id="A0A401YUJ4"/>
<evidence type="ECO:0000256" key="7">
    <source>
        <dbReference type="SAM" id="MobiDB-lite"/>
    </source>
</evidence>
<comment type="subcellular location">
    <subcellularLocation>
        <location evidence="1">Cell membrane</location>
        <topology evidence="1">Multi-pass membrane protein</topology>
    </subcellularLocation>
</comment>
<feature type="transmembrane region" description="Helical" evidence="8">
    <location>
        <begin position="452"/>
        <end position="472"/>
    </location>
</feature>
<evidence type="ECO:0000256" key="6">
    <source>
        <dbReference type="ARBA" id="ARBA00038076"/>
    </source>
</evidence>
<name>A0A401YUJ4_9ACTN</name>
<dbReference type="PANTHER" id="PTHR30572">
    <property type="entry name" value="MEMBRANE COMPONENT OF TRANSPORTER-RELATED"/>
    <property type="match status" value="1"/>
</dbReference>
<dbReference type="InterPro" id="IPR003838">
    <property type="entry name" value="ABC3_permease_C"/>
</dbReference>
<keyword evidence="3 8" id="KW-0812">Transmembrane</keyword>
<keyword evidence="2" id="KW-1003">Cell membrane</keyword>
<accession>A0A401YUJ4</accession>
<dbReference type="RefSeq" id="WP_126640210.1">
    <property type="nucleotide sequence ID" value="NZ_BIFH01000027.1"/>
</dbReference>
<comment type="similarity">
    <text evidence="6">Belongs to the ABC-4 integral membrane protein family.</text>
</comment>
<feature type="transmembrane region" description="Helical" evidence="8">
    <location>
        <begin position="313"/>
        <end position="336"/>
    </location>
</feature>
<feature type="region of interest" description="Disordered" evidence="7">
    <location>
        <begin position="73"/>
        <end position="131"/>
    </location>
</feature>
<keyword evidence="4 8" id="KW-1133">Transmembrane helix</keyword>
<gene>
    <name evidence="10" type="ORF">EHYA_05997</name>
</gene>
<evidence type="ECO:0000313" key="11">
    <source>
        <dbReference type="Proteomes" id="UP000286931"/>
    </source>
</evidence>
<evidence type="ECO:0000256" key="8">
    <source>
        <dbReference type="SAM" id="Phobius"/>
    </source>
</evidence>
<dbReference type="PANTHER" id="PTHR30572:SF4">
    <property type="entry name" value="ABC TRANSPORTER PERMEASE YTRF"/>
    <property type="match status" value="1"/>
</dbReference>
<sequence>MSVGSWRACLRIARRDALRAKGRSALIVAMIAIPVLGMSAADVTWRSAQLDPDELISRTLGQADARVRDTAREHGALIPGQLPTPIRQDPEGNDWQTVPLEAASPPSGSPPSGAGSGGAASTGTPAADPVSVIPGITETLTDRSAYATVSTAYGRGGVSVHEFDYTKPLAKGMVIQRGGRAPVARDEVVVTRRLARSAGYRVGGQLTESSTGRAYRIVGTVDLPQDLRAITVFALPGALIDALPSGSPASGSIEPETATLIRVSGGLPWNRVLEANRHGLLVRSAAVLRHPPARSELSSWTPRQWADSHALRLGGIGVGLGLLEMILLAGPAFAVGARRRRRELGLIGVAGGSRRHIGGVVLGGGLVLGAVGALLGTSLGLAVAALTRSWFAERTGRLLGHYDVRPLELLGIGGVGVAIGVLAALIPAWLAAREDVAASLTGRRGVRRGSRLLPIAGTTGVALGAAIAMYGADRADETIIVVGVVVAELGLVACCPALIGLTARLGRFLPLSARLALRDAARSRPRSAPAMAAVMAAVAGSVAVAVVWTSQTADERHAYRPNALTNHVLVGVHDRDTFPGRPAGAPVTAGQMEAVRSAVERTLPRAKGGSLGSLTGPCTPDRSECAGYRVRKLPRFRCPIEDGGDPARWHADPRCVFSSPGNGFFRSVVGDADTLRKLTGADDPRAAEVLARGGIVLFEDGYIGPDGTAEVTAYRNGAGAGGMSAMEKPDPARPVVRLPAVTVRAPFGLGGGIFASPAAAATLGATPEPVGAVYDAGRSPSDAQKQRLEESLARISDRTFLFVERGFQGRDDVRLLLLAVFALVITIGASGVATGLALADGRRDLATLGAVGAPPGVRRRLSAFQSGVIAFLGTVLGLVVGVLAGVVVRRGQRAALWDTLPPAIQARLHAPTVVVPWSRLALALVVLPLLAGLLAALLTRSRAVLRGRTA</sequence>
<keyword evidence="5 8" id="KW-0472">Membrane</keyword>
<evidence type="ECO:0000256" key="1">
    <source>
        <dbReference type="ARBA" id="ARBA00004651"/>
    </source>
</evidence>
<dbReference type="Pfam" id="PF02687">
    <property type="entry name" value="FtsX"/>
    <property type="match status" value="2"/>
</dbReference>
<feature type="transmembrane region" description="Helical" evidence="8">
    <location>
        <begin position="357"/>
        <end position="387"/>
    </location>
</feature>
<feature type="transmembrane region" description="Helical" evidence="8">
    <location>
        <begin position="815"/>
        <end position="839"/>
    </location>
</feature>
<feature type="domain" description="ABC3 transporter permease C-terminal" evidence="9">
    <location>
        <begin position="817"/>
        <end position="939"/>
    </location>
</feature>
<dbReference type="OrthoDB" id="3405625at2"/>